<protein>
    <submittedName>
        <fullName evidence="2">Uncharacterized protein</fullName>
    </submittedName>
</protein>
<feature type="region of interest" description="Disordered" evidence="1">
    <location>
        <begin position="1"/>
        <end position="90"/>
    </location>
</feature>
<reference evidence="2" key="1">
    <citation type="submission" date="2021-01" db="EMBL/GenBank/DDBJ databases">
        <title>Whole genome shotgun sequence of Virgisporangium aurantiacum NBRC 16421.</title>
        <authorList>
            <person name="Komaki H."/>
            <person name="Tamura T."/>
        </authorList>
    </citation>
    <scope>NUCLEOTIDE SEQUENCE</scope>
    <source>
        <strain evidence="2">NBRC 16421</strain>
    </source>
</reference>
<organism evidence="2 3">
    <name type="scientific">Virgisporangium aurantiacum</name>
    <dbReference type="NCBI Taxonomy" id="175570"/>
    <lineage>
        <taxon>Bacteria</taxon>
        <taxon>Bacillati</taxon>
        <taxon>Actinomycetota</taxon>
        <taxon>Actinomycetes</taxon>
        <taxon>Micromonosporales</taxon>
        <taxon>Micromonosporaceae</taxon>
        <taxon>Virgisporangium</taxon>
    </lineage>
</organism>
<dbReference type="AlphaFoldDB" id="A0A8J3ZNB7"/>
<sequence length="280" mass="30535">MRRPGRSTSIRSPTGCATARRGWTTSTPTSPITRNATWCSSGPSPPSADRVLRQTTTTAASWHRTARELPPPPTAEERRRAAEEKLREQRREEQEWVRADEERFWGGRLPTDRLREISDRAANLARLDRDLLDQIDAAGPDIQRQVARWSARRACVNAGLAGPDWVAAALAALDAGTSPPPQAADFDAAFTTWRGHPTTGQVTIRFGPVNDTDPPPHQPEVAALYTLIAARADDTLLAAVDTTYHATLTTPPGTTDVLADLRTAIALPPAHPDTAVRDPR</sequence>
<gene>
    <name evidence="2" type="ORF">Vau01_122020</name>
</gene>
<feature type="compositionally biased region" description="Polar residues" evidence="1">
    <location>
        <begin position="23"/>
        <end position="42"/>
    </location>
</feature>
<dbReference type="RefSeq" id="WP_204013945.1">
    <property type="nucleotide sequence ID" value="NZ_BOPG01000125.1"/>
</dbReference>
<name>A0A8J3ZNB7_9ACTN</name>
<dbReference type="EMBL" id="BOPG01000125">
    <property type="protein sequence ID" value="GIJ64686.1"/>
    <property type="molecule type" value="Genomic_DNA"/>
</dbReference>
<dbReference type="Proteomes" id="UP000612585">
    <property type="component" value="Unassembled WGS sequence"/>
</dbReference>
<keyword evidence="3" id="KW-1185">Reference proteome</keyword>
<evidence type="ECO:0000256" key="1">
    <source>
        <dbReference type="SAM" id="MobiDB-lite"/>
    </source>
</evidence>
<evidence type="ECO:0000313" key="3">
    <source>
        <dbReference type="Proteomes" id="UP000612585"/>
    </source>
</evidence>
<accession>A0A8J3ZNB7</accession>
<feature type="compositionally biased region" description="Polar residues" evidence="1">
    <location>
        <begin position="1"/>
        <end position="12"/>
    </location>
</feature>
<proteinExistence type="predicted"/>
<feature type="compositionally biased region" description="Basic and acidic residues" evidence="1">
    <location>
        <begin position="75"/>
        <end position="90"/>
    </location>
</feature>
<evidence type="ECO:0000313" key="2">
    <source>
        <dbReference type="EMBL" id="GIJ64686.1"/>
    </source>
</evidence>
<comment type="caution">
    <text evidence="2">The sequence shown here is derived from an EMBL/GenBank/DDBJ whole genome shotgun (WGS) entry which is preliminary data.</text>
</comment>